<dbReference type="GO" id="GO:1990904">
    <property type="term" value="C:ribonucleoprotein complex"/>
    <property type="evidence" value="ECO:0007669"/>
    <property type="project" value="UniProtKB-KW"/>
</dbReference>
<proteinExistence type="inferred from homology"/>
<evidence type="ECO:0000313" key="5">
    <source>
        <dbReference type="EMBL" id="KAL1506995.1"/>
    </source>
</evidence>
<keyword evidence="3" id="KW-0687">Ribonucleoprotein</keyword>
<dbReference type="InterPro" id="IPR029064">
    <property type="entry name" value="Ribosomal_eL30-like_sf"/>
</dbReference>
<dbReference type="InterPro" id="IPR039109">
    <property type="entry name" value="Ribosomal_eL30-like"/>
</dbReference>
<feature type="domain" description="Ribosomal protein eL8/eL30/eS12/Gadd45" evidence="4">
    <location>
        <begin position="18"/>
        <end position="110"/>
    </location>
</feature>
<protein>
    <recommendedName>
        <fullName evidence="4">Ribosomal protein eL8/eL30/eS12/Gadd45 domain-containing protein</fullName>
    </recommendedName>
</protein>
<organism evidence="5 6">
    <name type="scientific">Prymnesium parvum</name>
    <name type="common">Toxic golden alga</name>
    <dbReference type="NCBI Taxonomy" id="97485"/>
    <lineage>
        <taxon>Eukaryota</taxon>
        <taxon>Haptista</taxon>
        <taxon>Haptophyta</taxon>
        <taxon>Prymnesiophyceae</taxon>
        <taxon>Prymnesiales</taxon>
        <taxon>Prymnesiaceae</taxon>
        <taxon>Prymnesium</taxon>
    </lineage>
</organism>
<dbReference type="Gene3D" id="3.30.1330.30">
    <property type="match status" value="1"/>
</dbReference>
<dbReference type="PANTHER" id="PTHR11449">
    <property type="entry name" value="RIBOSOMAL PROTEIN L30"/>
    <property type="match status" value="1"/>
</dbReference>
<keyword evidence="6" id="KW-1185">Reference proteome</keyword>
<dbReference type="GO" id="GO:0003723">
    <property type="term" value="F:RNA binding"/>
    <property type="evidence" value="ECO:0007669"/>
    <property type="project" value="InterPro"/>
</dbReference>
<dbReference type="PROSITE" id="PS00709">
    <property type="entry name" value="RIBOSOMAL_L30E_1"/>
    <property type="match status" value="1"/>
</dbReference>
<dbReference type="Pfam" id="PF01248">
    <property type="entry name" value="Ribosomal_L7Ae"/>
    <property type="match status" value="1"/>
</dbReference>
<dbReference type="SUPFAM" id="SSF55315">
    <property type="entry name" value="L30e-like"/>
    <property type="match status" value="1"/>
</dbReference>
<dbReference type="AlphaFoldDB" id="A0AB34IT12"/>
<reference evidence="5 6" key="1">
    <citation type="journal article" date="2024" name="Science">
        <title>Giant polyketide synthase enzymes in the biosynthesis of giant marine polyether toxins.</title>
        <authorList>
            <person name="Fallon T.R."/>
            <person name="Shende V.V."/>
            <person name="Wierzbicki I.H."/>
            <person name="Pendleton A.L."/>
            <person name="Watervoot N.F."/>
            <person name="Auber R.P."/>
            <person name="Gonzalez D.J."/>
            <person name="Wisecaver J.H."/>
            <person name="Moore B.S."/>
        </authorList>
    </citation>
    <scope>NUCLEOTIDE SEQUENCE [LARGE SCALE GENOMIC DNA]</scope>
    <source>
        <strain evidence="5 6">12B1</strain>
    </source>
</reference>
<dbReference type="Proteomes" id="UP001515480">
    <property type="component" value="Unassembled WGS sequence"/>
</dbReference>
<evidence type="ECO:0000256" key="3">
    <source>
        <dbReference type="ARBA" id="ARBA00023274"/>
    </source>
</evidence>
<evidence type="ECO:0000256" key="2">
    <source>
        <dbReference type="ARBA" id="ARBA00022980"/>
    </source>
</evidence>
<name>A0AB34IT12_PRYPA</name>
<dbReference type="EMBL" id="JBGBPQ010000018">
    <property type="protein sequence ID" value="KAL1506995.1"/>
    <property type="molecule type" value="Genomic_DNA"/>
</dbReference>
<dbReference type="InterPro" id="IPR022991">
    <property type="entry name" value="Ribosomal_eL30_CS"/>
</dbReference>
<keyword evidence="2" id="KW-0689">Ribosomal protein</keyword>
<gene>
    <name evidence="5" type="ORF">AB1Y20_007858</name>
</gene>
<dbReference type="NCBIfam" id="NF002172">
    <property type="entry name" value="PRK01018.1"/>
    <property type="match status" value="1"/>
</dbReference>
<evidence type="ECO:0000313" key="6">
    <source>
        <dbReference type="Proteomes" id="UP001515480"/>
    </source>
</evidence>
<comment type="caution">
    <text evidence="5">The sequence shown here is derived from an EMBL/GenBank/DDBJ whole genome shotgun (WGS) entry which is preliminary data.</text>
</comment>
<dbReference type="FunFam" id="3.30.1330.30:FF:000001">
    <property type="entry name" value="60S ribosomal protein L30"/>
    <property type="match status" value="1"/>
</dbReference>
<comment type="similarity">
    <text evidence="1">Belongs to the eukaryotic ribosomal protein eL30 family.</text>
</comment>
<accession>A0AB34IT12</accession>
<sequence length="117" mass="12647">MESGKIQKKKKKGAGMENINAKLGLVMKSGKASLGYKATIKSLRQGKSKLVLISSNCPPLRKSEIEYYAMLAKTAVYHYSGNNITLGTACGKLFRTSVLTITDFGDSDIIRSIPDSA</sequence>
<evidence type="ECO:0000259" key="4">
    <source>
        <dbReference type="Pfam" id="PF01248"/>
    </source>
</evidence>
<evidence type="ECO:0000256" key="1">
    <source>
        <dbReference type="ARBA" id="ARBA00007326"/>
    </source>
</evidence>
<dbReference type="InterPro" id="IPR004038">
    <property type="entry name" value="Ribosomal_eL8/eL30/eS12/Gad45"/>
</dbReference>
<dbReference type="GO" id="GO:0005840">
    <property type="term" value="C:ribosome"/>
    <property type="evidence" value="ECO:0007669"/>
    <property type="project" value="UniProtKB-KW"/>
</dbReference>